<dbReference type="InterPro" id="IPR052028">
    <property type="entry name" value="HipA_Ser/Thr_kinase"/>
</dbReference>
<accession>D8VMM4</accession>
<reference evidence="5" key="1">
    <citation type="submission" date="2009-09" db="EMBL/GenBank/DDBJ databases">
        <authorList>
            <person name="Beloqi A."/>
            <person name="Nechitaylo T.Y."/>
            <person name="Lopez-Cortes N."/>
            <person name="Vietes M."/>
            <person name="Polaina J."/>
            <person name="Strittmatter A."/>
            <person name="Reva O."/>
            <person name="Waliczek A."/>
            <person name="Golyshina O.V."/>
            <person name="Ferrer M."/>
            <person name="Golyshin P.N."/>
        </authorList>
    </citation>
    <scope>NUCLEOTIDE SEQUENCE</scope>
</reference>
<dbReference type="EMBL" id="GQ996408">
    <property type="protein sequence ID" value="ACY24659.1"/>
    <property type="molecule type" value="Genomic_DNA"/>
</dbReference>
<dbReference type="GO" id="GO:0004674">
    <property type="term" value="F:protein serine/threonine kinase activity"/>
    <property type="evidence" value="ECO:0007669"/>
    <property type="project" value="TreeGrafter"/>
</dbReference>
<evidence type="ECO:0000256" key="1">
    <source>
        <dbReference type="ARBA" id="ARBA00022679"/>
    </source>
</evidence>
<dbReference type="Pfam" id="PF07804">
    <property type="entry name" value="HipA_C"/>
    <property type="match status" value="1"/>
</dbReference>
<name>D8VMM4_9ZZZZ</name>
<dbReference type="AlphaFoldDB" id="D8VMM4"/>
<evidence type="ECO:0000256" key="2">
    <source>
        <dbReference type="ARBA" id="ARBA00022777"/>
    </source>
</evidence>
<proteinExistence type="predicted"/>
<feature type="domain" description="HipA N-terminal subdomain 1" evidence="4">
    <location>
        <begin position="27"/>
        <end position="131"/>
    </location>
</feature>
<dbReference type="InterPro" id="IPR017508">
    <property type="entry name" value="HipA_N1"/>
</dbReference>
<keyword evidence="1" id="KW-0808">Transferase</keyword>
<dbReference type="Pfam" id="PF13657">
    <property type="entry name" value="Couple_hipA"/>
    <property type="match status" value="1"/>
</dbReference>
<dbReference type="NCBIfam" id="TIGR03071">
    <property type="entry name" value="couple_hipA"/>
    <property type="match status" value="1"/>
</dbReference>
<keyword evidence="2" id="KW-0418">Kinase</keyword>
<reference evidence="5" key="2">
    <citation type="journal article" date="2010" name="Appl. Environ. Microbiol.">
        <title>Diversity of glycosyl hydrolases from cellulose-depleting communities enriched from casts of two earthworm species.</title>
        <authorList>
            <person name="Beloqui A."/>
            <person name="Nechitaylo T.Y."/>
            <person name="Lopez-Cortes N."/>
            <person name="Ghazi A."/>
            <person name="Guazzaroni M.E."/>
            <person name="Polaina J."/>
            <person name="Strittmatter A.W."/>
            <person name="Reva O."/>
            <person name="Waliczek A."/>
            <person name="Yakimov M.M."/>
            <person name="Golyshina O.V."/>
            <person name="Ferrer M."/>
            <person name="Golyshin P.N."/>
        </authorList>
    </citation>
    <scope>NUCLEOTIDE SEQUENCE</scope>
</reference>
<feature type="domain" description="HipA-like C-terminal" evidence="3">
    <location>
        <begin position="167"/>
        <end position="415"/>
    </location>
</feature>
<dbReference type="PANTHER" id="PTHR37419:SF1">
    <property type="entry name" value="SERINE_THREONINE-PROTEIN KINASE TOXIN HIPA"/>
    <property type="match status" value="1"/>
</dbReference>
<dbReference type="PANTHER" id="PTHR37419">
    <property type="entry name" value="SERINE/THREONINE-PROTEIN KINASE TOXIN HIPA"/>
    <property type="match status" value="1"/>
</dbReference>
<protein>
    <submittedName>
        <fullName evidence="5">HipA domain containing protein</fullName>
    </submittedName>
</protein>
<dbReference type="Gene3D" id="1.10.1070.20">
    <property type="match status" value="1"/>
</dbReference>
<sequence length="439" mass="48065">MPLKTKSTDAITMAQLLLHTPGTHQPTELGWMSTLGDNLRVSFSAAYVADPNRPTLSQLYIGANDAESRAILTARDDERLVRIGKLPSYFGNLLPEGPNRQRLADRRGVSVDDEFELLAAAGHDLIGGLEVVPATHDIPAEVLNLHVTKGLEPLEANAVASPSDDGFSVGGYATKFSMVASGRRYVIRTGTTAGEILAKLPSTEYPDLVENEALCYALAEAVGITTAGATSRPIAELDLPEHVTKAFSHYLHVPRFDRAVQPDGAIRRIHFEELAQAVGRDARNKYKDLPQAMQALLGVLKTSPASGIQDLKEVFRRWTAYALMGNTDAHAKNWALMYLDGRHPTLAPAYDMVCVSAYFDPADLTRLGVNRAMDASLSTWNEDEAERLAKSVGILQFNAMRKVVRDTRRLAKNNWPAILDTAPAHLASHLRQRLAQWAV</sequence>
<dbReference type="InterPro" id="IPR012893">
    <property type="entry name" value="HipA-like_C"/>
</dbReference>
<evidence type="ECO:0000259" key="4">
    <source>
        <dbReference type="Pfam" id="PF13657"/>
    </source>
</evidence>
<evidence type="ECO:0000313" key="5">
    <source>
        <dbReference type="EMBL" id="ACY24659.1"/>
    </source>
</evidence>
<organism evidence="5">
    <name type="scientific">uncultured organism</name>
    <dbReference type="NCBI Taxonomy" id="155900"/>
    <lineage>
        <taxon>unclassified sequences</taxon>
        <taxon>environmental samples</taxon>
    </lineage>
</organism>
<evidence type="ECO:0000259" key="3">
    <source>
        <dbReference type="Pfam" id="PF07804"/>
    </source>
</evidence>